<dbReference type="SUPFAM" id="SSF54637">
    <property type="entry name" value="Thioesterase/thiol ester dehydrase-isomerase"/>
    <property type="match status" value="1"/>
</dbReference>
<dbReference type="OrthoDB" id="506431at2759"/>
<dbReference type="STRING" id="1447875.A0A2B7WVY0"/>
<dbReference type="InterPro" id="IPR052061">
    <property type="entry name" value="PTE-AB_protein"/>
</dbReference>
<gene>
    <name evidence="2" type="ORF">AJ79_08086</name>
</gene>
<dbReference type="InterPro" id="IPR006683">
    <property type="entry name" value="Thioestr_dom"/>
</dbReference>
<protein>
    <recommendedName>
        <fullName evidence="1">Thioesterase domain-containing protein</fullName>
    </recommendedName>
</protein>
<accession>A0A2B7WVY0</accession>
<dbReference type="PANTHER" id="PTHR47260:SF3">
    <property type="entry name" value="THIOESTERASE FAMILY PROTEIN (AFU_ORTHOLOGUE AFUA_7G03960)"/>
    <property type="match status" value="1"/>
</dbReference>
<dbReference type="Gene3D" id="3.10.129.10">
    <property type="entry name" value="Hotdog Thioesterase"/>
    <property type="match status" value="1"/>
</dbReference>
<evidence type="ECO:0000313" key="3">
    <source>
        <dbReference type="Proteomes" id="UP000223968"/>
    </source>
</evidence>
<dbReference type="PANTHER" id="PTHR47260">
    <property type="entry name" value="UPF0644 PROTEIN PB2B4.06"/>
    <property type="match status" value="1"/>
</dbReference>
<sequence length="241" mass="25797">MSSSSSSSAPFSAAYPNTPPYKIPAATLAHFRSHPWTIPYLSLPTHITTKTSSRDSDPATGEDAFFARTLGTSSTIPHCLTIRKTNPSIPPSTPPLPYPPPGTGPNHLPPAATIPATEIDLYALFALSKPGISGHPDTAHGGVVATLLDEVMSLAVSCHVPGYGENEKVERSRLYTVQLDVRYKKPVKLARCAVVKAWCVAKSGRKFFMRGVLVQEDEGGKGEAVCTEAYGVWVQARKGNL</sequence>
<evidence type="ECO:0000259" key="1">
    <source>
        <dbReference type="Pfam" id="PF03061"/>
    </source>
</evidence>
<dbReference type="EMBL" id="PDNB01000180">
    <property type="protein sequence ID" value="PGH00835.1"/>
    <property type="molecule type" value="Genomic_DNA"/>
</dbReference>
<keyword evidence="3" id="KW-1185">Reference proteome</keyword>
<comment type="caution">
    <text evidence="2">The sequence shown here is derived from an EMBL/GenBank/DDBJ whole genome shotgun (WGS) entry which is preliminary data.</text>
</comment>
<proteinExistence type="predicted"/>
<dbReference type="AlphaFoldDB" id="A0A2B7WVY0"/>
<dbReference type="CDD" id="cd03443">
    <property type="entry name" value="PaaI_thioesterase"/>
    <property type="match status" value="1"/>
</dbReference>
<dbReference type="InterPro" id="IPR029069">
    <property type="entry name" value="HotDog_dom_sf"/>
</dbReference>
<reference evidence="2 3" key="1">
    <citation type="submission" date="2017-10" db="EMBL/GenBank/DDBJ databases">
        <title>Comparative genomics in systemic dimorphic fungi from Ajellomycetaceae.</title>
        <authorList>
            <person name="Munoz J.F."/>
            <person name="Mcewen J.G."/>
            <person name="Clay O.K."/>
            <person name="Cuomo C.A."/>
        </authorList>
    </citation>
    <scope>NUCLEOTIDE SEQUENCE [LARGE SCALE GENOMIC DNA]</scope>
    <source>
        <strain evidence="2 3">UAMH5409</strain>
    </source>
</reference>
<evidence type="ECO:0000313" key="2">
    <source>
        <dbReference type="EMBL" id="PGH00835.1"/>
    </source>
</evidence>
<organism evidence="2 3">
    <name type="scientific">Helicocarpus griseus UAMH5409</name>
    <dbReference type="NCBI Taxonomy" id="1447875"/>
    <lineage>
        <taxon>Eukaryota</taxon>
        <taxon>Fungi</taxon>
        <taxon>Dikarya</taxon>
        <taxon>Ascomycota</taxon>
        <taxon>Pezizomycotina</taxon>
        <taxon>Eurotiomycetes</taxon>
        <taxon>Eurotiomycetidae</taxon>
        <taxon>Onygenales</taxon>
        <taxon>Ajellomycetaceae</taxon>
        <taxon>Helicocarpus</taxon>
    </lineage>
</organism>
<dbReference type="Proteomes" id="UP000223968">
    <property type="component" value="Unassembled WGS sequence"/>
</dbReference>
<dbReference type="Pfam" id="PF03061">
    <property type="entry name" value="4HBT"/>
    <property type="match status" value="1"/>
</dbReference>
<name>A0A2B7WVY0_9EURO</name>
<feature type="domain" description="Thioesterase" evidence="1">
    <location>
        <begin position="138"/>
        <end position="218"/>
    </location>
</feature>